<dbReference type="EMBL" id="QVQT01000002">
    <property type="protein sequence ID" value="RFU17974.1"/>
    <property type="molecule type" value="Genomic_DNA"/>
</dbReference>
<keyword evidence="1" id="KW-0472">Membrane</keyword>
<accession>A0A372ISU0</accession>
<protein>
    <recommendedName>
        <fullName evidence="4">ATP synthase subunit I</fullName>
    </recommendedName>
</protein>
<sequence>MQFTDADLQAAFRRALRTIVILALIGGSLFALIAGWQSGVYVLVGAAVSGVGLYEWQQLVALINARLDNQKTPRSTGFLLVMFFLRLGIAAVVLYATLKCLHGSLYALIAGLALAVAALTIEAVRLVRS</sequence>
<organism evidence="2 3">
    <name type="scientific">Paracidobacterium acidisoli</name>
    <dbReference type="NCBI Taxonomy" id="2303751"/>
    <lineage>
        <taxon>Bacteria</taxon>
        <taxon>Pseudomonadati</taxon>
        <taxon>Acidobacteriota</taxon>
        <taxon>Terriglobia</taxon>
        <taxon>Terriglobales</taxon>
        <taxon>Acidobacteriaceae</taxon>
        <taxon>Paracidobacterium</taxon>
    </lineage>
</organism>
<dbReference type="Proteomes" id="UP000264702">
    <property type="component" value="Unassembled WGS sequence"/>
</dbReference>
<keyword evidence="1" id="KW-0812">Transmembrane</keyword>
<reference evidence="2 3" key="1">
    <citation type="submission" date="2018-08" db="EMBL/GenBank/DDBJ databases">
        <title>Acidipila sp. 4G-K13, an acidobacterium isolated from forest soil.</title>
        <authorList>
            <person name="Gao Z.-H."/>
            <person name="Qiu L.-H."/>
        </authorList>
    </citation>
    <scope>NUCLEOTIDE SEQUENCE [LARGE SCALE GENOMIC DNA]</scope>
    <source>
        <strain evidence="2 3">4G-K13</strain>
    </source>
</reference>
<evidence type="ECO:0000313" key="3">
    <source>
        <dbReference type="Proteomes" id="UP000264702"/>
    </source>
</evidence>
<keyword evidence="1" id="KW-1133">Transmembrane helix</keyword>
<dbReference type="AlphaFoldDB" id="A0A372ISU0"/>
<gene>
    <name evidence="2" type="ORF">D0Y96_05970</name>
</gene>
<comment type="caution">
    <text evidence="2">The sequence shown here is derived from an EMBL/GenBank/DDBJ whole genome shotgun (WGS) entry which is preliminary data.</text>
</comment>
<evidence type="ECO:0000256" key="1">
    <source>
        <dbReference type="SAM" id="Phobius"/>
    </source>
</evidence>
<evidence type="ECO:0008006" key="4">
    <source>
        <dbReference type="Google" id="ProtNLM"/>
    </source>
</evidence>
<feature type="transmembrane region" description="Helical" evidence="1">
    <location>
        <begin position="15"/>
        <end position="33"/>
    </location>
</feature>
<proteinExistence type="predicted"/>
<feature type="transmembrane region" description="Helical" evidence="1">
    <location>
        <begin position="77"/>
        <end position="98"/>
    </location>
</feature>
<feature type="transmembrane region" description="Helical" evidence="1">
    <location>
        <begin position="104"/>
        <end position="124"/>
    </location>
</feature>
<feature type="transmembrane region" description="Helical" evidence="1">
    <location>
        <begin position="39"/>
        <end position="56"/>
    </location>
</feature>
<evidence type="ECO:0000313" key="2">
    <source>
        <dbReference type="EMBL" id="RFU17974.1"/>
    </source>
</evidence>
<keyword evidence="3" id="KW-1185">Reference proteome</keyword>
<dbReference type="OrthoDB" id="122691at2"/>
<name>A0A372ISU0_9BACT</name>